<dbReference type="RefSeq" id="WP_153484696.1">
    <property type="nucleotide sequence ID" value="NZ_VDEQ01000209.1"/>
</dbReference>
<dbReference type="CDD" id="cd00093">
    <property type="entry name" value="HTH_XRE"/>
    <property type="match status" value="1"/>
</dbReference>
<dbReference type="InterPro" id="IPR043917">
    <property type="entry name" value="DUF5753"/>
</dbReference>
<name>A0ABW9NWL4_9ACTN</name>
<dbReference type="InterPro" id="IPR010982">
    <property type="entry name" value="Lambda_DNA-bd_dom_sf"/>
</dbReference>
<organism evidence="2 3">
    <name type="scientific">Streptomyces katsurahamanus</name>
    <dbReference type="NCBI Taxonomy" id="2577098"/>
    <lineage>
        <taxon>Bacteria</taxon>
        <taxon>Bacillati</taxon>
        <taxon>Actinomycetota</taxon>
        <taxon>Actinomycetes</taxon>
        <taxon>Kitasatosporales</taxon>
        <taxon>Streptomycetaceae</taxon>
        <taxon>Streptomyces</taxon>
    </lineage>
</organism>
<accession>A0ABW9NWL4</accession>
<dbReference type="Proteomes" id="UP000460558">
    <property type="component" value="Unassembled WGS sequence"/>
</dbReference>
<dbReference type="Gene3D" id="1.10.260.40">
    <property type="entry name" value="lambda repressor-like DNA-binding domains"/>
    <property type="match status" value="1"/>
</dbReference>
<dbReference type="Pfam" id="PF13560">
    <property type="entry name" value="HTH_31"/>
    <property type="match status" value="1"/>
</dbReference>
<keyword evidence="3" id="KW-1185">Reference proteome</keyword>
<dbReference type="Pfam" id="PF19054">
    <property type="entry name" value="DUF5753"/>
    <property type="match status" value="1"/>
</dbReference>
<proteinExistence type="predicted"/>
<sequence length="282" mass="30910">MSSSPLSSAQAARAAVAARLQGIMRDAGLTGVELAALCGWHKSKSSRLARGRTPPSDADIRSWCTACGAEDQIADLIAASRNAESMYVEWKQAHRDGMRRVHEQTVPLYQRTSVFRVYSSSLVPGMLQTAEYATGVLRSITEFQGTPDDVTEAVAARLNRSRVIREGHHRFALLLEETVLYHHVCSDTAMVAQLDRLLQVMAQPNVALGIIPFRTRRTIWPVEAFYAFDEAQVAVETLTAEINVHSPTEVRSYLKAFVGLSGMAVHGSKARACITRAIDTLG</sequence>
<protein>
    <submittedName>
        <fullName evidence="2">Helix-turn-helix domain-containing protein</fullName>
    </submittedName>
</protein>
<evidence type="ECO:0000313" key="2">
    <source>
        <dbReference type="EMBL" id="MQS37677.1"/>
    </source>
</evidence>
<reference evidence="2 3" key="1">
    <citation type="submission" date="2019-06" db="EMBL/GenBank/DDBJ databases">
        <title>Comparative genomics and metabolomics analyses of clavulanic acid producing Streptomyces species provides insight into specialized metabolism and evolution of beta-lactam biosynthetic gene clusters.</title>
        <authorList>
            <person name="Moore M.A."/>
            <person name="Cruz-Morales P."/>
            <person name="Barona Gomez F."/>
            <person name="Kapil T."/>
        </authorList>
    </citation>
    <scope>NUCLEOTIDE SEQUENCE [LARGE SCALE GENOMIC DNA]</scope>
    <source>
        <strain evidence="2 3">T-272</strain>
    </source>
</reference>
<evidence type="ECO:0000259" key="1">
    <source>
        <dbReference type="Pfam" id="PF19054"/>
    </source>
</evidence>
<gene>
    <name evidence="2" type="ORF">FFZ77_19175</name>
</gene>
<evidence type="ECO:0000313" key="3">
    <source>
        <dbReference type="Proteomes" id="UP000460558"/>
    </source>
</evidence>
<dbReference type="EMBL" id="VDEQ01000209">
    <property type="protein sequence ID" value="MQS37677.1"/>
    <property type="molecule type" value="Genomic_DNA"/>
</dbReference>
<comment type="caution">
    <text evidence="2">The sequence shown here is derived from an EMBL/GenBank/DDBJ whole genome shotgun (WGS) entry which is preliminary data.</text>
</comment>
<feature type="domain" description="DUF5753" evidence="1">
    <location>
        <begin position="112"/>
        <end position="276"/>
    </location>
</feature>
<dbReference type="SUPFAM" id="SSF47413">
    <property type="entry name" value="lambda repressor-like DNA-binding domains"/>
    <property type="match status" value="1"/>
</dbReference>
<dbReference type="InterPro" id="IPR001387">
    <property type="entry name" value="Cro/C1-type_HTH"/>
</dbReference>